<dbReference type="AlphaFoldDB" id="A0A2T5XTI9"/>
<dbReference type="Pfam" id="PF01435">
    <property type="entry name" value="Peptidase_M48"/>
    <property type="match status" value="1"/>
</dbReference>
<name>A0A2T5XTI9_9FLAO</name>
<dbReference type="InterPro" id="IPR001915">
    <property type="entry name" value="Peptidase_M48"/>
</dbReference>
<evidence type="ECO:0000256" key="7">
    <source>
        <dbReference type="SAM" id="MobiDB-lite"/>
    </source>
</evidence>
<dbReference type="PANTHER" id="PTHR22726:SF8">
    <property type="entry name" value="METALLOPROTEASE YCAL"/>
    <property type="match status" value="1"/>
</dbReference>
<feature type="chain" id="PRO_5015719244" evidence="8">
    <location>
        <begin position="21"/>
        <end position="270"/>
    </location>
</feature>
<feature type="region of interest" description="Disordered" evidence="7">
    <location>
        <begin position="229"/>
        <end position="270"/>
    </location>
</feature>
<evidence type="ECO:0000259" key="9">
    <source>
        <dbReference type="Pfam" id="PF01435"/>
    </source>
</evidence>
<evidence type="ECO:0000313" key="10">
    <source>
        <dbReference type="EMBL" id="PTX06181.1"/>
    </source>
</evidence>
<dbReference type="GeneID" id="84581048"/>
<feature type="domain" description="Peptidase M48" evidence="9">
    <location>
        <begin position="92"/>
        <end position="249"/>
    </location>
</feature>
<dbReference type="GO" id="GO:0051603">
    <property type="term" value="P:proteolysis involved in protein catabolic process"/>
    <property type="evidence" value="ECO:0007669"/>
    <property type="project" value="TreeGrafter"/>
</dbReference>
<keyword evidence="8" id="KW-0732">Signal</keyword>
<dbReference type="InterPro" id="IPR051156">
    <property type="entry name" value="Mito/Outer_Membr_Metalloprot"/>
</dbReference>
<dbReference type="Proteomes" id="UP000243985">
    <property type="component" value="Unassembled WGS sequence"/>
</dbReference>
<dbReference type="RefSeq" id="WP_009389774.1">
    <property type="nucleotide sequence ID" value="NZ_CAMURD010000078.1"/>
</dbReference>
<feature type="compositionally biased region" description="Basic and acidic residues" evidence="7">
    <location>
        <begin position="237"/>
        <end position="260"/>
    </location>
</feature>
<evidence type="ECO:0000256" key="4">
    <source>
        <dbReference type="ARBA" id="ARBA00022833"/>
    </source>
</evidence>
<keyword evidence="3 6" id="KW-0378">Hydrolase</keyword>
<keyword evidence="2" id="KW-0479">Metal-binding</keyword>
<evidence type="ECO:0000256" key="1">
    <source>
        <dbReference type="ARBA" id="ARBA00022670"/>
    </source>
</evidence>
<comment type="similarity">
    <text evidence="6">Belongs to the peptidase M48 family.</text>
</comment>
<evidence type="ECO:0000256" key="2">
    <source>
        <dbReference type="ARBA" id="ARBA00022723"/>
    </source>
</evidence>
<evidence type="ECO:0000256" key="3">
    <source>
        <dbReference type="ARBA" id="ARBA00022801"/>
    </source>
</evidence>
<organism evidence="10 11">
    <name type="scientific">Capnocytophaga leadbetteri</name>
    <dbReference type="NCBI Taxonomy" id="327575"/>
    <lineage>
        <taxon>Bacteria</taxon>
        <taxon>Pseudomonadati</taxon>
        <taxon>Bacteroidota</taxon>
        <taxon>Flavobacteriia</taxon>
        <taxon>Flavobacteriales</taxon>
        <taxon>Flavobacteriaceae</taxon>
        <taxon>Capnocytophaga</taxon>
    </lineage>
</organism>
<protein>
    <submittedName>
        <fullName evidence="10">Putative metalloprotease</fullName>
    </submittedName>
</protein>
<dbReference type="CDD" id="cd07334">
    <property type="entry name" value="M48C_loiP_like"/>
    <property type="match status" value="1"/>
</dbReference>
<reference evidence="10 11" key="1">
    <citation type="submission" date="2018-04" db="EMBL/GenBank/DDBJ databases">
        <title>Genomic Encyclopedia of Archaeal and Bacterial Type Strains, Phase II (KMG-II): from individual species to whole genera.</title>
        <authorList>
            <person name="Goeker M."/>
        </authorList>
    </citation>
    <scope>NUCLEOTIDE SEQUENCE [LARGE SCALE GENOMIC DNA]</scope>
    <source>
        <strain evidence="10 11">DSM 22902</strain>
    </source>
</reference>
<evidence type="ECO:0000256" key="5">
    <source>
        <dbReference type="ARBA" id="ARBA00023049"/>
    </source>
</evidence>
<dbReference type="GO" id="GO:0046872">
    <property type="term" value="F:metal ion binding"/>
    <property type="evidence" value="ECO:0007669"/>
    <property type="project" value="UniProtKB-KW"/>
</dbReference>
<comment type="cofactor">
    <cofactor evidence="6">
        <name>Zn(2+)</name>
        <dbReference type="ChEBI" id="CHEBI:29105"/>
    </cofactor>
    <text evidence="6">Binds 1 zinc ion per subunit.</text>
</comment>
<feature type="signal peptide" evidence="8">
    <location>
        <begin position="1"/>
        <end position="20"/>
    </location>
</feature>
<evidence type="ECO:0000256" key="8">
    <source>
        <dbReference type="SAM" id="SignalP"/>
    </source>
</evidence>
<keyword evidence="5 6" id="KW-0482">Metalloprotease</keyword>
<evidence type="ECO:0000256" key="6">
    <source>
        <dbReference type="RuleBase" id="RU003983"/>
    </source>
</evidence>
<dbReference type="GO" id="GO:0004222">
    <property type="term" value="F:metalloendopeptidase activity"/>
    <property type="evidence" value="ECO:0007669"/>
    <property type="project" value="InterPro"/>
</dbReference>
<comment type="caution">
    <text evidence="10">The sequence shown here is derived from an EMBL/GenBank/DDBJ whole genome shotgun (WGS) entry which is preliminary data.</text>
</comment>
<gene>
    <name evidence="10" type="ORF">C8P65_10957</name>
</gene>
<keyword evidence="1 6" id="KW-0645">Protease</keyword>
<dbReference type="Gene3D" id="3.30.2010.10">
    <property type="entry name" value="Metalloproteases ('zincins'), catalytic domain"/>
    <property type="match status" value="1"/>
</dbReference>
<dbReference type="EMBL" id="QBKG01000009">
    <property type="protein sequence ID" value="PTX06181.1"/>
    <property type="molecule type" value="Genomic_DNA"/>
</dbReference>
<keyword evidence="4 6" id="KW-0862">Zinc</keyword>
<sequence>MKKMMLTVALFVATFSAVEAQKINLGKAVSAASKGAQALAFSNEDAKKLSKESVEWMDKHNPVTDSKSAYTKRLNRLFGKHKSEDGLDLNYKVYHVVDINAFACADGSVRVFSSLMDLMTDDELLAIIGHEIGHVKNEDTKDAIKSAYLRAAAQDAAGAASGAVRALSDSELGEMANAMLDAKHSKKQESQADEYAYNFMKKHGYNVVAVYTAFKKMALLSGGDNQSKFQKMMSSHPDSEKRAEAAKKRAIKDGLWKDPGEVTLPTTPIK</sequence>
<dbReference type="GO" id="GO:0016020">
    <property type="term" value="C:membrane"/>
    <property type="evidence" value="ECO:0007669"/>
    <property type="project" value="TreeGrafter"/>
</dbReference>
<proteinExistence type="inferred from homology"/>
<accession>A0A2T5XTI9</accession>
<evidence type="ECO:0000313" key="11">
    <source>
        <dbReference type="Proteomes" id="UP000243985"/>
    </source>
</evidence>
<dbReference type="PANTHER" id="PTHR22726">
    <property type="entry name" value="METALLOENDOPEPTIDASE OMA1"/>
    <property type="match status" value="1"/>
</dbReference>